<evidence type="ECO:0000313" key="9">
    <source>
        <dbReference type="EMBL" id="KAK0523993.1"/>
    </source>
</evidence>
<accession>A0AAN6G6E9</accession>
<keyword evidence="10" id="KW-1185">Reference proteome</keyword>
<gene>
    <name evidence="9" type="ORF">OC842_005974</name>
</gene>
<proteinExistence type="inferred from homology"/>
<keyword evidence="5" id="KW-0496">Mitochondrion</keyword>
<dbReference type="EMBL" id="JAPDMQ010000476">
    <property type="protein sequence ID" value="KAK0523993.1"/>
    <property type="molecule type" value="Genomic_DNA"/>
</dbReference>
<evidence type="ECO:0000256" key="5">
    <source>
        <dbReference type="ARBA" id="ARBA00023128"/>
    </source>
</evidence>
<evidence type="ECO:0000256" key="4">
    <source>
        <dbReference type="ARBA" id="ARBA00022980"/>
    </source>
</evidence>
<comment type="subcellular location">
    <subcellularLocation>
        <location evidence="1">Mitochondrion</location>
    </subcellularLocation>
</comment>
<keyword evidence="6" id="KW-0687">Ribonucleoprotein</keyword>
<evidence type="ECO:0000256" key="7">
    <source>
        <dbReference type="ARBA" id="ARBA00035140"/>
    </source>
</evidence>
<protein>
    <recommendedName>
        <fullName evidence="7">Small ribosomal subunit protein mS29</fullName>
    </recommendedName>
</protein>
<organism evidence="9 10">
    <name type="scientific">Tilletia horrida</name>
    <dbReference type="NCBI Taxonomy" id="155126"/>
    <lineage>
        <taxon>Eukaryota</taxon>
        <taxon>Fungi</taxon>
        <taxon>Dikarya</taxon>
        <taxon>Basidiomycota</taxon>
        <taxon>Ustilaginomycotina</taxon>
        <taxon>Exobasidiomycetes</taxon>
        <taxon>Tilletiales</taxon>
        <taxon>Tilletiaceae</taxon>
        <taxon>Tilletia</taxon>
    </lineage>
</organism>
<dbReference type="PANTHER" id="PTHR12810">
    <property type="entry name" value="MITOCHONDRIAL 28S RIBOSOMAL PROTEIN S29"/>
    <property type="match status" value="1"/>
</dbReference>
<dbReference type="PANTHER" id="PTHR12810:SF0">
    <property type="entry name" value="SMALL RIBOSOMAL SUBUNIT PROTEIN MS29"/>
    <property type="match status" value="1"/>
</dbReference>
<evidence type="ECO:0000256" key="8">
    <source>
        <dbReference type="SAM" id="MobiDB-lite"/>
    </source>
</evidence>
<dbReference type="GO" id="GO:0005763">
    <property type="term" value="C:mitochondrial small ribosomal subunit"/>
    <property type="evidence" value="ECO:0007669"/>
    <property type="project" value="TreeGrafter"/>
</dbReference>
<feature type="region of interest" description="Disordered" evidence="8">
    <location>
        <begin position="49"/>
        <end position="88"/>
    </location>
</feature>
<comment type="caution">
    <text evidence="9">The sequence shown here is derived from an EMBL/GenBank/DDBJ whole genome shotgun (WGS) entry which is preliminary data.</text>
</comment>
<dbReference type="AlphaFoldDB" id="A0AAN6G6E9"/>
<evidence type="ECO:0000256" key="2">
    <source>
        <dbReference type="ARBA" id="ARBA00009863"/>
    </source>
</evidence>
<dbReference type="Pfam" id="PF10236">
    <property type="entry name" value="DAP3"/>
    <property type="match status" value="1"/>
</dbReference>
<name>A0AAN6G6E9_9BASI</name>
<sequence length="505" mass="53383">MHALLLRRAATVLGHVQRAAAPSAAPAASAALFSSASVSAAAAKKAAPVKKKKVAIKKKSTSSGPRGEGGRRKGGSEAGASPLRAAEWSSPKVDMAHLPTFEAAAQVGTVVAYDAATLTALQHFGTPKQLGSALSRQPRPRTLLRPHSLALFKDLEAGAEDASKIRTSVLHGPRGAGASTLLVHAVAHTLANDWLVLYMPSLNSLINSTSPYVYDSTHKTYLQPAITQNILRVIGTVNGARLKQLTADEGALAAAQLTSQGAASGSASPALAKSQDLYTLIQTGAADSAPPPQRQLILEVVLQSLARQTSVPVLLAMDDFQALYASSLYRNPDYRRLESYELAVPRVLLQLVRAHASPGDSATSAQASALTAHQAWKLRRGAILGALSEEHVPLSYPSVAKELYTALGLAGTDVAANPFASLNRMHLQHVQDSNLLIRNVMSRTLDPNATLGEALQKHEAAALFDCLKQERGIFSPANDELFLSKLIESGGNLGLFERGLQRTLM</sequence>
<reference evidence="9" key="1">
    <citation type="journal article" date="2023" name="PhytoFront">
        <title>Draft Genome Resources of Seven Strains of Tilletia horrida, Causal Agent of Kernel Smut of Rice.</title>
        <authorList>
            <person name="Khanal S."/>
            <person name="Antony Babu S."/>
            <person name="Zhou X.G."/>
        </authorList>
    </citation>
    <scope>NUCLEOTIDE SEQUENCE</scope>
    <source>
        <strain evidence="9">TX3</strain>
    </source>
</reference>
<dbReference type="GO" id="GO:0003735">
    <property type="term" value="F:structural constituent of ribosome"/>
    <property type="evidence" value="ECO:0007669"/>
    <property type="project" value="TreeGrafter"/>
</dbReference>
<dbReference type="Proteomes" id="UP001176521">
    <property type="component" value="Unassembled WGS sequence"/>
</dbReference>
<evidence type="ECO:0000256" key="6">
    <source>
        <dbReference type="ARBA" id="ARBA00023274"/>
    </source>
</evidence>
<comment type="similarity">
    <text evidence="2">Belongs to the mitochondrion-specific ribosomal protein mS29 family.</text>
</comment>
<dbReference type="InterPro" id="IPR019368">
    <property type="entry name" value="Ribosomal_mS29"/>
</dbReference>
<keyword evidence="4" id="KW-0689">Ribosomal protein</keyword>
<evidence type="ECO:0000256" key="3">
    <source>
        <dbReference type="ARBA" id="ARBA00022946"/>
    </source>
</evidence>
<evidence type="ECO:0000256" key="1">
    <source>
        <dbReference type="ARBA" id="ARBA00004173"/>
    </source>
</evidence>
<keyword evidence="3" id="KW-0809">Transit peptide</keyword>
<evidence type="ECO:0000313" key="10">
    <source>
        <dbReference type="Proteomes" id="UP001176521"/>
    </source>
</evidence>
<feature type="compositionally biased region" description="Basic residues" evidence="8">
    <location>
        <begin position="49"/>
        <end position="60"/>
    </location>
</feature>